<protein>
    <submittedName>
        <fullName evidence="2">Uncharacterized protein</fullName>
    </submittedName>
</protein>
<reference evidence="2" key="1">
    <citation type="journal article" date="2018" name="DNA Res.">
        <title>Multiple hybrid de novo genome assembly of finger millet, an orphan allotetraploid crop.</title>
        <authorList>
            <person name="Hatakeyama M."/>
            <person name="Aluri S."/>
            <person name="Balachadran M.T."/>
            <person name="Sivarajan S.R."/>
            <person name="Patrignani A."/>
            <person name="Gruter S."/>
            <person name="Poveda L."/>
            <person name="Shimizu-Inatsugi R."/>
            <person name="Baeten J."/>
            <person name="Francoijs K.J."/>
            <person name="Nataraja K.N."/>
            <person name="Reddy Y.A.N."/>
            <person name="Phadnis S."/>
            <person name="Ravikumar R.L."/>
            <person name="Schlapbach R."/>
            <person name="Sreeman S.M."/>
            <person name="Shimizu K.K."/>
        </authorList>
    </citation>
    <scope>NUCLEOTIDE SEQUENCE</scope>
</reference>
<feature type="compositionally biased region" description="Basic and acidic residues" evidence="1">
    <location>
        <begin position="8"/>
        <end position="22"/>
    </location>
</feature>
<evidence type="ECO:0000256" key="1">
    <source>
        <dbReference type="SAM" id="MobiDB-lite"/>
    </source>
</evidence>
<dbReference type="AlphaFoldDB" id="A0AAV5DI44"/>
<keyword evidence="3" id="KW-1185">Reference proteome</keyword>
<name>A0AAV5DI44_ELECO</name>
<proteinExistence type="predicted"/>
<dbReference type="PANTHER" id="PTHR33018">
    <property type="entry name" value="OS10G0338966 PROTEIN-RELATED"/>
    <property type="match status" value="1"/>
</dbReference>
<feature type="region of interest" description="Disordered" evidence="1">
    <location>
        <begin position="90"/>
        <end position="109"/>
    </location>
</feature>
<evidence type="ECO:0000313" key="2">
    <source>
        <dbReference type="EMBL" id="GJN10009.1"/>
    </source>
</evidence>
<dbReference type="Proteomes" id="UP001054889">
    <property type="component" value="Unassembled WGS sequence"/>
</dbReference>
<dbReference type="PANTHER" id="PTHR33018:SF34">
    <property type="entry name" value="OS02G0472350 PROTEIN"/>
    <property type="match status" value="1"/>
</dbReference>
<sequence length="260" mass="29790">MAVEIPSQEEHLLEETNEKDTLKAPLEGGSSSNDEGSSEHWEEPEDPHPPLPKERRLGSPDLDYVLEDEVPRRSARRLFAAEAATDKALEQQVEEVPTQVSTHKRKRGQCSTNKAEGIYEVTALDPKDGEPIEPAGVNAKWRTRCNKVPADLERAKKAMMSTLNHICRDYKSKLNYQYVKKNQTPFDKHGNISQQEWDEFVEQKMSSALKELSEKMVELNKRNKYKSRFGPGGYKKKILIWRERDAKLHAEGKPDPLLNR</sequence>
<comment type="caution">
    <text evidence="2">The sequence shown here is derived from an EMBL/GenBank/DDBJ whole genome shotgun (WGS) entry which is preliminary data.</text>
</comment>
<dbReference type="EMBL" id="BQKI01000017">
    <property type="protein sequence ID" value="GJN10009.1"/>
    <property type="molecule type" value="Genomic_DNA"/>
</dbReference>
<gene>
    <name evidence="2" type="primary">ga28068</name>
    <name evidence="2" type="ORF">PR202_ga28068</name>
</gene>
<evidence type="ECO:0000313" key="3">
    <source>
        <dbReference type="Proteomes" id="UP001054889"/>
    </source>
</evidence>
<organism evidence="2 3">
    <name type="scientific">Eleusine coracana subsp. coracana</name>
    <dbReference type="NCBI Taxonomy" id="191504"/>
    <lineage>
        <taxon>Eukaryota</taxon>
        <taxon>Viridiplantae</taxon>
        <taxon>Streptophyta</taxon>
        <taxon>Embryophyta</taxon>
        <taxon>Tracheophyta</taxon>
        <taxon>Spermatophyta</taxon>
        <taxon>Magnoliopsida</taxon>
        <taxon>Liliopsida</taxon>
        <taxon>Poales</taxon>
        <taxon>Poaceae</taxon>
        <taxon>PACMAD clade</taxon>
        <taxon>Chloridoideae</taxon>
        <taxon>Cynodonteae</taxon>
        <taxon>Eleusininae</taxon>
        <taxon>Eleusine</taxon>
    </lineage>
</organism>
<reference evidence="2" key="2">
    <citation type="submission" date="2021-12" db="EMBL/GenBank/DDBJ databases">
        <title>Resequencing data analysis of finger millet.</title>
        <authorList>
            <person name="Hatakeyama M."/>
            <person name="Aluri S."/>
            <person name="Balachadran M.T."/>
            <person name="Sivarajan S.R."/>
            <person name="Poveda L."/>
            <person name="Shimizu-Inatsugi R."/>
            <person name="Schlapbach R."/>
            <person name="Sreeman S.M."/>
            <person name="Shimizu K.K."/>
        </authorList>
    </citation>
    <scope>NUCLEOTIDE SEQUENCE</scope>
</reference>
<feature type="region of interest" description="Disordered" evidence="1">
    <location>
        <begin position="1"/>
        <end position="63"/>
    </location>
</feature>
<feature type="compositionally biased region" description="Basic and acidic residues" evidence="1">
    <location>
        <begin position="37"/>
        <end position="58"/>
    </location>
</feature>
<accession>A0AAV5DI44</accession>